<name>A0ABP9EYS0_9GAMM</name>
<comment type="function">
    <text evidence="6">Removes the formyl group from the N-terminal Met of newly synthesized proteins. Requires at least a dipeptide for an efficient rate of reaction. N-terminal L-methionine is a prerequisite for activity but the enzyme has broad specificity at other positions.</text>
</comment>
<feature type="binding site" evidence="6">
    <location>
        <position position="98"/>
    </location>
    <ligand>
        <name>Fe cation</name>
        <dbReference type="ChEBI" id="CHEBI:24875"/>
    </ligand>
</feature>
<comment type="similarity">
    <text evidence="1 6">Belongs to the polypeptide deformylase family.</text>
</comment>
<evidence type="ECO:0000256" key="5">
    <source>
        <dbReference type="ARBA" id="ARBA00023004"/>
    </source>
</evidence>
<protein>
    <recommendedName>
        <fullName evidence="6">Peptide deformylase</fullName>
        <shortName evidence="6">PDF</shortName>
        <ecNumber evidence="6">3.5.1.88</ecNumber>
    </recommendedName>
    <alternativeName>
        <fullName evidence="6">Polypeptide deformylase</fullName>
    </alternativeName>
</protein>
<keyword evidence="8" id="KW-1185">Reference proteome</keyword>
<keyword evidence="3 6" id="KW-0378">Hydrolase</keyword>
<feature type="active site" evidence="6">
    <location>
        <position position="141"/>
    </location>
</feature>
<dbReference type="PIRSF" id="PIRSF004749">
    <property type="entry name" value="Pep_def"/>
    <property type="match status" value="1"/>
</dbReference>
<comment type="catalytic activity">
    <reaction evidence="6">
        <text>N-terminal N-formyl-L-methionyl-[peptide] + H2O = N-terminal L-methionyl-[peptide] + formate</text>
        <dbReference type="Rhea" id="RHEA:24420"/>
        <dbReference type="Rhea" id="RHEA-COMP:10639"/>
        <dbReference type="Rhea" id="RHEA-COMP:10640"/>
        <dbReference type="ChEBI" id="CHEBI:15377"/>
        <dbReference type="ChEBI" id="CHEBI:15740"/>
        <dbReference type="ChEBI" id="CHEBI:49298"/>
        <dbReference type="ChEBI" id="CHEBI:64731"/>
        <dbReference type="EC" id="3.5.1.88"/>
    </reaction>
</comment>
<dbReference type="CDD" id="cd00487">
    <property type="entry name" value="Pep_deformylase"/>
    <property type="match status" value="1"/>
</dbReference>
<keyword evidence="4 6" id="KW-0648">Protein biosynthesis</keyword>
<evidence type="ECO:0000256" key="4">
    <source>
        <dbReference type="ARBA" id="ARBA00022917"/>
    </source>
</evidence>
<accession>A0ABP9EYS0</accession>
<evidence type="ECO:0000256" key="3">
    <source>
        <dbReference type="ARBA" id="ARBA00022801"/>
    </source>
</evidence>
<evidence type="ECO:0000313" key="8">
    <source>
        <dbReference type="Proteomes" id="UP001499988"/>
    </source>
</evidence>
<proteinExistence type="inferred from homology"/>
<dbReference type="EC" id="3.5.1.88" evidence="6"/>
<comment type="cofactor">
    <cofactor evidence="6">
        <name>Fe(2+)</name>
        <dbReference type="ChEBI" id="CHEBI:29033"/>
    </cofactor>
    <text evidence="6">Binds 1 Fe(2+) ion.</text>
</comment>
<sequence>MIQAIAQLGEPVLKTVAQPVDQFGDALTALLSRMEHTMLAANGVGIAAPQIFVSQRALIIASRPNPRYPDAPSMAPLALINPEIVQLGGEWSSAFEGCLSVPGIRGRVRRRNEVTVRYQDAQGHFQQSQFSGFAARIFLHEYDHLEGRTFLDQIQSSDDLIATSVLEQACSSA</sequence>
<dbReference type="NCBIfam" id="NF001159">
    <property type="entry name" value="PRK00150.1-3"/>
    <property type="match status" value="1"/>
</dbReference>
<dbReference type="Pfam" id="PF01327">
    <property type="entry name" value="Pep_deformylase"/>
    <property type="match status" value="1"/>
</dbReference>
<dbReference type="RefSeq" id="WP_345335033.1">
    <property type="nucleotide sequence ID" value="NZ_BAABJZ010000024.1"/>
</dbReference>
<dbReference type="InterPro" id="IPR023635">
    <property type="entry name" value="Peptide_deformylase"/>
</dbReference>
<keyword evidence="5 6" id="KW-0408">Iron</keyword>
<comment type="caution">
    <text evidence="7">The sequence shown here is derived from an EMBL/GenBank/DDBJ whole genome shotgun (WGS) entry which is preliminary data.</text>
</comment>
<organism evidence="7 8">
    <name type="scientific">Ferrimonas pelagia</name>
    <dbReference type="NCBI Taxonomy" id="1177826"/>
    <lineage>
        <taxon>Bacteria</taxon>
        <taxon>Pseudomonadati</taxon>
        <taxon>Pseudomonadota</taxon>
        <taxon>Gammaproteobacteria</taxon>
        <taxon>Alteromonadales</taxon>
        <taxon>Ferrimonadaceae</taxon>
        <taxon>Ferrimonas</taxon>
    </lineage>
</organism>
<dbReference type="EMBL" id="BAABJZ010000024">
    <property type="protein sequence ID" value="GAA4884118.1"/>
    <property type="molecule type" value="Genomic_DNA"/>
</dbReference>
<reference evidence="8" key="1">
    <citation type="journal article" date="2019" name="Int. J. Syst. Evol. Microbiol.">
        <title>The Global Catalogue of Microorganisms (GCM) 10K type strain sequencing project: providing services to taxonomists for standard genome sequencing and annotation.</title>
        <authorList>
            <consortium name="The Broad Institute Genomics Platform"/>
            <consortium name="The Broad Institute Genome Sequencing Center for Infectious Disease"/>
            <person name="Wu L."/>
            <person name="Ma J."/>
        </authorList>
    </citation>
    <scope>NUCLEOTIDE SEQUENCE [LARGE SCALE GENOMIC DNA]</scope>
    <source>
        <strain evidence="8">JCM 18401</strain>
    </source>
</reference>
<dbReference type="PANTHER" id="PTHR10458:SF21">
    <property type="entry name" value="PEPTIDE DEFORMYLASE"/>
    <property type="match status" value="1"/>
</dbReference>
<feature type="binding site" evidence="6">
    <location>
        <position position="140"/>
    </location>
    <ligand>
        <name>Fe cation</name>
        <dbReference type="ChEBI" id="CHEBI:24875"/>
    </ligand>
</feature>
<dbReference type="PANTHER" id="PTHR10458">
    <property type="entry name" value="PEPTIDE DEFORMYLASE"/>
    <property type="match status" value="1"/>
</dbReference>
<dbReference type="PRINTS" id="PR01576">
    <property type="entry name" value="PDEFORMYLASE"/>
</dbReference>
<dbReference type="InterPro" id="IPR036821">
    <property type="entry name" value="Peptide_deformylase_sf"/>
</dbReference>
<dbReference type="SUPFAM" id="SSF56420">
    <property type="entry name" value="Peptide deformylase"/>
    <property type="match status" value="1"/>
</dbReference>
<dbReference type="Gene3D" id="3.90.45.10">
    <property type="entry name" value="Peptide deformylase"/>
    <property type="match status" value="1"/>
</dbReference>
<evidence type="ECO:0000256" key="1">
    <source>
        <dbReference type="ARBA" id="ARBA00010759"/>
    </source>
</evidence>
<dbReference type="Proteomes" id="UP001499988">
    <property type="component" value="Unassembled WGS sequence"/>
</dbReference>
<keyword evidence="2 6" id="KW-0479">Metal-binding</keyword>
<evidence type="ECO:0000256" key="2">
    <source>
        <dbReference type="ARBA" id="ARBA00022723"/>
    </source>
</evidence>
<dbReference type="NCBIfam" id="TIGR00079">
    <property type="entry name" value="pept_deformyl"/>
    <property type="match status" value="1"/>
</dbReference>
<feature type="binding site" evidence="6">
    <location>
        <position position="144"/>
    </location>
    <ligand>
        <name>Fe cation</name>
        <dbReference type="ChEBI" id="CHEBI:24875"/>
    </ligand>
</feature>
<evidence type="ECO:0000256" key="6">
    <source>
        <dbReference type="HAMAP-Rule" id="MF_00163"/>
    </source>
</evidence>
<dbReference type="HAMAP" id="MF_00163">
    <property type="entry name" value="Pep_deformylase"/>
    <property type="match status" value="1"/>
</dbReference>
<gene>
    <name evidence="7" type="primary">def_2</name>
    <name evidence="6" type="synonym">def</name>
    <name evidence="7" type="ORF">GCM10023333_18050</name>
</gene>
<evidence type="ECO:0000313" key="7">
    <source>
        <dbReference type="EMBL" id="GAA4884118.1"/>
    </source>
</evidence>